<dbReference type="Proteomes" id="UP000715781">
    <property type="component" value="Unassembled WGS sequence"/>
</dbReference>
<dbReference type="SMART" id="SM00028">
    <property type="entry name" value="TPR"/>
    <property type="match status" value="6"/>
</dbReference>
<dbReference type="InterPro" id="IPR024983">
    <property type="entry name" value="CHAT_dom"/>
</dbReference>
<evidence type="ECO:0000259" key="1">
    <source>
        <dbReference type="Pfam" id="PF12770"/>
    </source>
</evidence>
<dbReference type="EMBL" id="JAHHHN010000006">
    <property type="protein sequence ID" value="MBW4562109.1"/>
    <property type="molecule type" value="Genomic_DNA"/>
</dbReference>
<dbReference type="AlphaFoldDB" id="A0A951PXN3"/>
<reference evidence="2" key="1">
    <citation type="submission" date="2021-05" db="EMBL/GenBank/DDBJ databases">
        <authorList>
            <person name="Pietrasiak N."/>
            <person name="Ward R."/>
            <person name="Stajich J.E."/>
            <person name="Kurbessoian T."/>
        </authorList>
    </citation>
    <scope>NUCLEOTIDE SEQUENCE</scope>
    <source>
        <strain evidence="2">JT2-VF2</strain>
    </source>
</reference>
<dbReference type="PANTHER" id="PTHR10098:SF112">
    <property type="entry name" value="SLR0380 PROTEIN"/>
    <property type="match status" value="1"/>
</dbReference>
<dbReference type="Pfam" id="PF12770">
    <property type="entry name" value="CHAT"/>
    <property type="match status" value="1"/>
</dbReference>
<feature type="domain" description="CHAT" evidence="1">
    <location>
        <begin position="635"/>
        <end position="914"/>
    </location>
</feature>
<gene>
    <name evidence="2" type="ORF">KME32_13320</name>
</gene>
<evidence type="ECO:0000313" key="2">
    <source>
        <dbReference type="EMBL" id="MBW4562109.1"/>
    </source>
</evidence>
<dbReference type="PANTHER" id="PTHR10098">
    <property type="entry name" value="RAPSYN-RELATED"/>
    <property type="match status" value="1"/>
</dbReference>
<accession>A0A951PXN3</accession>
<dbReference type="Gene3D" id="1.25.40.10">
    <property type="entry name" value="Tetratricopeptide repeat domain"/>
    <property type="match status" value="2"/>
</dbReference>
<dbReference type="InterPro" id="IPR011990">
    <property type="entry name" value="TPR-like_helical_dom_sf"/>
</dbReference>
<dbReference type="SUPFAM" id="SSF48452">
    <property type="entry name" value="TPR-like"/>
    <property type="match status" value="2"/>
</dbReference>
<name>A0A951PXN3_9NOST</name>
<comment type="caution">
    <text evidence="2">The sequence shown here is derived from an EMBL/GenBank/DDBJ whole genome shotgun (WGS) entry which is preliminary data.</text>
</comment>
<reference evidence="2" key="2">
    <citation type="journal article" date="2022" name="Microbiol. Resour. Announc.">
        <title>Metagenome Sequencing to Explore Phylogenomics of Terrestrial Cyanobacteria.</title>
        <authorList>
            <person name="Ward R.D."/>
            <person name="Stajich J.E."/>
            <person name="Johansen J.R."/>
            <person name="Huntemann M."/>
            <person name="Clum A."/>
            <person name="Foster B."/>
            <person name="Foster B."/>
            <person name="Roux S."/>
            <person name="Palaniappan K."/>
            <person name="Varghese N."/>
            <person name="Mukherjee S."/>
            <person name="Reddy T.B.K."/>
            <person name="Daum C."/>
            <person name="Copeland A."/>
            <person name="Chen I.A."/>
            <person name="Ivanova N.N."/>
            <person name="Kyrpides N.C."/>
            <person name="Shapiro N."/>
            <person name="Eloe-Fadrosh E.A."/>
            <person name="Pietrasiak N."/>
        </authorList>
    </citation>
    <scope>NUCLEOTIDE SEQUENCE</scope>
    <source>
        <strain evidence="2">JT2-VF2</strain>
    </source>
</reference>
<protein>
    <submittedName>
        <fullName evidence="2">CHAT domain-containing protein</fullName>
    </submittedName>
</protein>
<evidence type="ECO:0000313" key="3">
    <source>
        <dbReference type="Proteomes" id="UP000715781"/>
    </source>
</evidence>
<organism evidence="2 3">
    <name type="scientific">Mojavia pulchra JT2-VF2</name>
    <dbReference type="NCBI Taxonomy" id="287848"/>
    <lineage>
        <taxon>Bacteria</taxon>
        <taxon>Bacillati</taxon>
        <taxon>Cyanobacteriota</taxon>
        <taxon>Cyanophyceae</taxon>
        <taxon>Nostocales</taxon>
        <taxon>Nostocaceae</taxon>
    </lineage>
</organism>
<dbReference type="InterPro" id="IPR019734">
    <property type="entry name" value="TPR_rpt"/>
</dbReference>
<proteinExistence type="predicted"/>
<sequence length="916" mass="101948">MISKKHRRLLILILSALLGLLSSLTIPAWSNSPSLQASSSPAIASGTGLRPIVNAAASPLALAREGQQRYNAGQLEAAAKLWQAAAEAYQKVGDREGMTKSLINKSQALQDLGLYPKACNTLLQAFAIKNPDCSQSQIEQLHKTLAQQRNSLTLTQAIGLHSLGDVLRRQGLLQKSQEILQLSLSSIPESPEKSAVLLSLGNTQRILGNQIRDRWDYDVVTEIIDRKSISDALAPYQQAFNYYTQAAQITSAPPLPKIQAQLNHFQLLLETQRWWRDQTNRRIASWARFSESKLIQRGKDFVSQLESQLNQDTQALQNQIAPSLATLTPSRAAIYAQINFAESLMQSGQTNRVEALLENALQQARTLQDRRAETYALGYLGKLYHKQEQLTQATKLTRQALMLAQEQNINGDAREITYLWQSQLGSLLRKQEDAKGAIAAYTAAFNTLQSLRTDLNANNQDVQFDFLREVRPVYIELVDLLLKSNLGDDELNSLIVSNPSISQEKAKTKKPQGRLELARRVIESLQVAELDNFFQDPCSELADVAVQIDNIDPHAAVIYPIVLPDRLEVILSLSGKPLQEVAITLSEQEVNETLDRLYDYLDNVTINNSARNILSTSNPDPRELKENLQTLLPTFGQIYNWLIKPFEAQLNTNQIKNLVFVLNGRLQRVPIAALYDGQNYLIEKYSVALVPSLQLINPQQLQRKQLKVLAAGVSEQIKVQGEFFAALVNVPKELDQIKQTFPASQKLLNQEFTAKTIQKQLKLNFPVIHLATHGLFSSNPQRNFIITGDGKSISINELSALLREPGTTVELLVLSACETATGDERAVLGLAGIAVRSGARSTLATLWPVGDASTAKFMGEFYQDLKQPGGKQADALRNAQLSLLKSLKMNPPFPELKNLPPHPYYWAPYVLVGNWQ</sequence>